<dbReference type="RefSeq" id="WP_153727527.1">
    <property type="nucleotide sequence ID" value="NZ_WJNH01000002.1"/>
</dbReference>
<feature type="transmembrane region" description="Helical" evidence="1">
    <location>
        <begin position="106"/>
        <end position="124"/>
    </location>
</feature>
<feature type="transmembrane region" description="Helical" evidence="1">
    <location>
        <begin position="51"/>
        <end position="71"/>
    </location>
</feature>
<reference evidence="2 3" key="1">
    <citation type="submission" date="2019-11" db="EMBL/GenBank/DDBJ databases">
        <authorList>
            <person name="Li J."/>
        </authorList>
    </citation>
    <scope>NUCLEOTIDE SEQUENCE [LARGE SCALE GENOMIC DNA]</scope>
    <source>
        <strain evidence="2 3">J4</strain>
    </source>
</reference>
<dbReference type="OrthoDB" id="9813172at2"/>
<dbReference type="EMBL" id="WJNH01000002">
    <property type="protein sequence ID" value="MRG85602.1"/>
    <property type="molecule type" value="Genomic_DNA"/>
</dbReference>
<accession>A0A6G1X3S7</accession>
<name>A0A6G1X3S7_9BACI</name>
<proteinExistence type="predicted"/>
<keyword evidence="1" id="KW-0812">Transmembrane</keyword>
<sequence length="235" mass="27000">MFESYFSPTNPGQSFQLFSQSHIVVIAIGLLLCVILFVNGKKLKPANLHDWLRYILIGVLAISEVSLNIWYITTGAWNVKETLPLQLCSISLLMSIIMLITKSRKLFEVVYFLGIGGAIQAILTPELFDGFPHYRYFHFFVAHFSIILASLYMVVVEGLRVTFCSVLWAMLVLNGIAVIIYFINKVIDANYMFLAHKPTNLSVLDYLPDFPWYIIYLECIAFVVFILLYLPFKFR</sequence>
<dbReference type="AlphaFoldDB" id="A0A6G1X3S7"/>
<protein>
    <submittedName>
        <fullName evidence="2">TIGR02206 family membrane protein</fullName>
    </submittedName>
</protein>
<keyword evidence="3" id="KW-1185">Reference proteome</keyword>
<evidence type="ECO:0000313" key="3">
    <source>
        <dbReference type="Proteomes" id="UP000480185"/>
    </source>
</evidence>
<organism evidence="2 3">
    <name type="scientific">Salinibacillus xinjiangensis</name>
    <dbReference type="NCBI Taxonomy" id="1229268"/>
    <lineage>
        <taxon>Bacteria</taxon>
        <taxon>Bacillati</taxon>
        <taxon>Bacillota</taxon>
        <taxon>Bacilli</taxon>
        <taxon>Bacillales</taxon>
        <taxon>Bacillaceae</taxon>
        <taxon>Salinibacillus</taxon>
    </lineage>
</organism>
<dbReference type="NCBIfam" id="TIGR02206">
    <property type="entry name" value="intg_mem_TP0381"/>
    <property type="match status" value="1"/>
</dbReference>
<comment type="caution">
    <text evidence="2">The sequence shown here is derived from an EMBL/GenBank/DDBJ whole genome shotgun (WGS) entry which is preliminary data.</text>
</comment>
<feature type="transmembrane region" description="Helical" evidence="1">
    <location>
        <begin position="210"/>
        <end position="230"/>
    </location>
</feature>
<feature type="transmembrane region" description="Helical" evidence="1">
    <location>
        <begin position="136"/>
        <end position="156"/>
    </location>
</feature>
<dbReference type="InterPro" id="IPR011737">
    <property type="entry name" value="CHP02206_TP0381"/>
</dbReference>
<gene>
    <name evidence="2" type="ORF">GH754_04555</name>
</gene>
<evidence type="ECO:0000256" key="1">
    <source>
        <dbReference type="SAM" id="Phobius"/>
    </source>
</evidence>
<dbReference type="Pfam" id="PF14808">
    <property type="entry name" value="TMEM164"/>
    <property type="match status" value="1"/>
</dbReference>
<dbReference type="Proteomes" id="UP000480185">
    <property type="component" value="Unassembled WGS sequence"/>
</dbReference>
<feature type="transmembrane region" description="Helical" evidence="1">
    <location>
        <begin position="163"/>
        <end position="183"/>
    </location>
</feature>
<keyword evidence="1" id="KW-0472">Membrane</keyword>
<feature type="transmembrane region" description="Helical" evidence="1">
    <location>
        <begin position="83"/>
        <end position="101"/>
    </location>
</feature>
<feature type="transmembrane region" description="Helical" evidence="1">
    <location>
        <begin position="20"/>
        <end position="39"/>
    </location>
</feature>
<evidence type="ECO:0000313" key="2">
    <source>
        <dbReference type="EMBL" id="MRG85602.1"/>
    </source>
</evidence>
<keyword evidence="1" id="KW-1133">Transmembrane helix</keyword>